<dbReference type="InterPro" id="IPR027417">
    <property type="entry name" value="P-loop_NTPase"/>
</dbReference>
<dbReference type="Gene3D" id="3.40.50.300">
    <property type="entry name" value="P-loop containing nucleotide triphosphate hydrolases"/>
    <property type="match status" value="1"/>
</dbReference>
<evidence type="ECO:0000313" key="6">
    <source>
        <dbReference type="Proteomes" id="UP001596957"/>
    </source>
</evidence>
<keyword evidence="2" id="KW-0547">Nucleotide-binding</keyword>
<reference evidence="6" key="1">
    <citation type="journal article" date="2019" name="Int. J. Syst. Evol. Microbiol.">
        <title>The Global Catalogue of Microorganisms (GCM) 10K type strain sequencing project: providing services to taxonomists for standard genome sequencing and annotation.</title>
        <authorList>
            <consortium name="The Broad Institute Genomics Platform"/>
            <consortium name="The Broad Institute Genome Sequencing Center for Infectious Disease"/>
            <person name="Wu L."/>
            <person name="Ma J."/>
        </authorList>
    </citation>
    <scope>NUCLEOTIDE SEQUENCE [LARGE SCALE GENOMIC DNA]</scope>
    <source>
        <strain evidence="6">CGMCC 4.7198</strain>
    </source>
</reference>
<dbReference type="CDD" id="cd03255">
    <property type="entry name" value="ABC_MJ0796_LolCDE_FtsE"/>
    <property type="match status" value="1"/>
</dbReference>
<dbReference type="SMART" id="SM00382">
    <property type="entry name" value="AAA"/>
    <property type="match status" value="1"/>
</dbReference>
<dbReference type="InterPro" id="IPR017871">
    <property type="entry name" value="ABC_transporter-like_CS"/>
</dbReference>
<dbReference type="InterPro" id="IPR015854">
    <property type="entry name" value="ABC_transpr_LolD-like"/>
</dbReference>
<evidence type="ECO:0000259" key="4">
    <source>
        <dbReference type="PROSITE" id="PS50893"/>
    </source>
</evidence>
<dbReference type="SUPFAM" id="SSF52540">
    <property type="entry name" value="P-loop containing nucleoside triphosphate hydrolases"/>
    <property type="match status" value="1"/>
</dbReference>
<comment type="caution">
    <text evidence="5">The sequence shown here is derived from an EMBL/GenBank/DDBJ whole genome shotgun (WGS) entry which is preliminary data.</text>
</comment>
<dbReference type="GO" id="GO:0005524">
    <property type="term" value="F:ATP binding"/>
    <property type="evidence" value="ECO:0007669"/>
    <property type="project" value="UniProtKB-KW"/>
</dbReference>
<dbReference type="RefSeq" id="WP_381260084.1">
    <property type="nucleotide sequence ID" value="NZ_JBHTBI010000038.1"/>
</dbReference>
<dbReference type="EMBL" id="JBHTEC010000001">
    <property type="protein sequence ID" value="MFD0283245.1"/>
    <property type="molecule type" value="Genomic_DNA"/>
</dbReference>
<proteinExistence type="predicted"/>
<dbReference type="InterPro" id="IPR003593">
    <property type="entry name" value="AAA+_ATPase"/>
</dbReference>
<dbReference type="InterPro" id="IPR017911">
    <property type="entry name" value="MacB-like_ATP-bd"/>
</dbReference>
<feature type="domain" description="ABC transporter" evidence="4">
    <location>
        <begin position="5"/>
        <end position="246"/>
    </location>
</feature>
<keyword evidence="6" id="KW-1185">Reference proteome</keyword>
<gene>
    <name evidence="5" type="ORF">ACFQZP_16475</name>
</gene>
<name>A0ABW2VJ69_9ACTN</name>
<keyword evidence="1" id="KW-0813">Transport</keyword>
<dbReference type="InterPro" id="IPR003439">
    <property type="entry name" value="ABC_transporter-like_ATP-bd"/>
</dbReference>
<evidence type="ECO:0000256" key="3">
    <source>
        <dbReference type="ARBA" id="ARBA00022840"/>
    </source>
</evidence>
<dbReference type="PANTHER" id="PTHR24220">
    <property type="entry name" value="IMPORT ATP-BINDING PROTEIN"/>
    <property type="match status" value="1"/>
</dbReference>
<keyword evidence="3 5" id="KW-0067">ATP-binding</keyword>
<sequence>MNALLRAEGVGKSYTLRGRRVDVLRGVDLTVRGGEVTALVGHSGSGKTTLLHILGLLTPPDSGRVFVADTDGADPVDTAGLSDGALADLRRSRLGFVFQSYNLLPQHSALRNVVLPFTGRRAEGEARARTLLARVGLAERADHLPSELSGGEQQRVALARALINDPPAVLADEPTGNLDTESEDVLLGLFRELADEGRAVLLVTHNPSVSEFADVVHRLEKGAFVQVAAEKPATVEKPVAERARANTQTESAE</sequence>
<evidence type="ECO:0000256" key="1">
    <source>
        <dbReference type="ARBA" id="ARBA00022448"/>
    </source>
</evidence>
<dbReference type="PROSITE" id="PS00211">
    <property type="entry name" value="ABC_TRANSPORTER_1"/>
    <property type="match status" value="1"/>
</dbReference>
<protein>
    <submittedName>
        <fullName evidence="5">ABC transporter ATP-binding protein</fullName>
    </submittedName>
</protein>
<dbReference type="Pfam" id="PF00005">
    <property type="entry name" value="ABC_tran"/>
    <property type="match status" value="1"/>
</dbReference>
<evidence type="ECO:0000313" key="5">
    <source>
        <dbReference type="EMBL" id="MFD0283245.1"/>
    </source>
</evidence>
<dbReference type="Proteomes" id="UP001596957">
    <property type="component" value="Unassembled WGS sequence"/>
</dbReference>
<evidence type="ECO:0000256" key="2">
    <source>
        <dbReference type="ARBA" id="ARBA00022741"/>
    </source>
</evidence>
<organism evidence="5 6">
    <name type="scientific">Streptomyces lutosisoli</name>
    <dbReference type="NCBI Taxonomy" id="2665721"/>
    <lineage>
        <taxon>Bacteria</taxon>
        <taxon>Bacillati</taxon>
        <taxon>Actinomycetota</taxon>
        <taxon>Actinomycetes</taxon>
        <taxon>Kitasatosporales</taxon>
        <taxon>Streptomycetaceae</taxon>
        <taxon>Streptomyces</taxon>
    </lineage>
</organism>
<accession>A0ABW2VJ69</accession>
<dbReference type="PANTHER" id="PTHR24220:SF86">
    <property type="entry name" value="ABC TRANSPORTER ABCH.1"/>
    <property type="match status" value="1"/>
</dbReference>
<dbReference type="PROSITE" id="PS50893">
    <property type="entry name" value="ABC_TRANSPORTER_2"/>
    <property type="match status" value="1"/>
</dbReference>